<dbReference type="InterPro" id="IPR047057">
    <property type="entry name" value="MerR_fam"/>
</dbReference>
<dbReference type="InterPro" id="IPR000551">
    <property type="entry name" value="MerR-type_HTH_dom"/>
</dbReference>
<dbReference type="Gene3D" id="1.10.1660.10">
    <property type="match status" value="1"/>
</dbReference>
<dbReference type="Pfam" id="PF13411">
    <property type="entry name" value="MerR_1"/>
    <property type="match status" value="1"/>
</dbReference>
<dbReference type="OrthoDB" id="9811174at2"/>
<dbReference type="SMART" id="SM00422">
    <property type="entry name" value="HTH_MERR"/>
    <property type="match status" value="1"/>
</dbReference>
<dbReference type="AlphaFoldDB" id="A0A0C7RUL8"/>
<feature type="domain" description="HTH merR-type" evidence="3">
    <location>
        <begin position="1"/>
        <end position="69"/>
    </location>
</feature>
<evidence type="ECO:0000313" key="5">
    <source>
        <dbReference type="Proteomes" id="UP000049127"/>
    </source>
</evidence>
<reference evidence="4 5" key="1">
    <citation type="submission" date="2015-01" db="EMBL/GenBank/DDBJ databases">
        <authorList>
            <person name="Aslett A.Martin."/>
            <person name="De Silva Nishadi"/>
        </authorList>
    </citation>
    <scope>NUCLEOTIDE SEQUENCE [LARGE SCALE GENOMIC DNA]</scope>
    <source>
        <strain evidence="4 5">R28058</strain>
    </source>
</reference>
<dbReference type="EMBL" id="CEKZ01000003">
    <property type="protein sequence ID" value="CEQ04021.1"/>
    <property type="molecule type" value="Genomic_DNA"/>
</dbReference>
<evidence type="ECO:0000259" key="3">
    <source>
        <dbReference type="PROSITE" id="PS50937"/>
    </source>
</evidence>
<evidence type="ECO:0000256" key="2">
    <source>
        <dbReference type="SAM" id="Coils"/>
    </source>
</evidence>
<dbReference type="GO" id="GO:0003677">
    <property type="term" value="F:DNA binding"/>
    <property type="evidence" value="ECO:0007669"/>
    <property type="project" value="UniProtKB-KW"/>
</dbReference>
<dbReference type="Proteomes" id="UP000049127">
    <property type="component" value="Unassembled WGS sequence"/>
</dbReference>
<dbReference type="CDD" id="cd01109">
    <property type="entry name" value="HTH_YyaN"/>
    <property type="match status" value="1"/>
</dbReference>
<gene>
    <name evidence="4" type="primary">adhR</name>
    <name evidence="4" type="ORF">R28058_17541</name>
</gene>
<dbReference type="PROSITE" id="PS50937">
    <property type="entry name" value="HTH_MERR_2"/>
    <property type="match status" value="1"/>
</dbReference>
<sequence length="126" mass="15093">MTITQVSEMFGLSQDTLRYYERIGLIPSINRSKGGKRDYTEEDCKWIEFIKCMRNAGLSIDVLINYVTLFKRGDETIEARKEILIEQRKVLIEKMEDMKQTIERLDFKIERYENDMVTKENELRKK</sequence>
<dbReference type="KEGG" id="psor:RSJ16_11665"/>
<dbReference type="PRINTS" id="PR00040">
    <property type="entry name" value="HTHMERR"/>
</dbReference>
<organism evidence="4 5">
    <name type="scientific">Paraclostridium sordellii</name>
    <name type="common">Clostridium sordellii</name>
    <dbReference type="NCBI Taxonomy" id="1505"/>
    <lineage>
        <taxon>Bacteria</taxon>
        <taxon>Bacillati</taxon>
        <taxon>Bacillota</taxon>
        <taxon>Clostridia</taxon>
        <taxon>Peptostreptococcales</taxon>
        <taxon>Peptostreptococcaceae</taxon>
        <taxon>Paraclostridium</taxon>
    </lineage>
</organism>
<accession>A0A0C7RUL8</accession>
<dbReference type="PANTHER" id="PTHR30204:SF98">
    <property type="entry name" value="HTH-TYPE TRANSCRIPTIONAL REGULATOR ADHR"/>
    <property type="match status" value="1"/>
</dbReference>
<protein>
    <submittedName>
        <fullName evidence="4">Transcriptional regulator</fullName>
    </submittedName>
</protein>
<keyword evidence="1" id="KW-0238">DNA-binding</keyword>
<keyword evidence="2" id="KW-0175">Coiled coil</keyword>
<evidence type="ECO:0000256" key="1">
    <source>
        <dbReference type="ARBA" id="ARBA00023125"/>
    </source>
</evidence>
<evidence type="ECO:0000313" key="4">
    <source>
        <dbReference type="EMBL" id="CEQ04021.1"/>
    </source>
</evidence>
<dbReference type="RefSeq" id="WP_055342107.1">
    <property type="nucleotide sequence ID" value="NZ_CDNH01000003.1"/>
</dbReference>
<dbReference type="PANTHER" id="PTHR30204">
    <property type="entry name" value="REDOX-CYCLING DRUG-SENSING TRANSCRIPTIONAL ACTIVATOR SOXR"/>
    <property type="match status" value="1"/>
</dbReference>
<feature type="coiled-coil region" evidence="2">
    <location>
        <begin position="81"/>
        <end position="122"/>
    </location>
</feature>
<dbReference type="InterPro" id="IPR009061">
    <property type="entry name" value="DNA-bd_dom_put_sf"/>
</dbReference>
<dbReference type="SUPFAM" id="SSF46955">
    <property type="entry name" value="Putative DNA-binding domain"/>
    <property type="match status" value="1"/>
</dbReference>
<dbReference type="GO" id="GO:0003700">
    <property type="term" value="F:DNA-binding transcription factor activity"/>
    <property type="evidence" value="ECO:0007669"/>
    <property type="project" value="InterPro"/>
</dbReference>
<proteinExistence type="predicted"/>
<name>A0A0C7RUL8_PARSO</name>